<dbReference type="InterPro" id="IPR006195">
    <property type="entry name" value="aa-tRNA-synth_II"/>
</dbReference>
<feature type="site" description="Important for tRNA non-discrimination" evidence="9">
    <location>
        <position position="75"/>
    </location>
</feature>
<evidence type="ECO:0000259" key="10">
    <source>
        <dbReference type="PROSITE" id="PS50862"/>
    </source>
</evidence>
<dbReference type="SUPFAM" id="SSF55681">
    <property type="entry name" value="Class II aaRS and biotin synthetases"/>
    <property type="match status" value="1"/>
</dbReference>
<feature type="binding site" evidence="9">
    <location>
        <begin position="212"/>
        <end position="214"/>
    </location>
    <ligand>
        <name>ATP</name>
        <dbReference type="ChEBI" id="CHEBI:30616"/>
    </ligand>
</feature>
<dbReference type="InterPro" id="IPR045864">
    <property type="entry name" value="aa-tRNA-synth_II/BPL/LPL"/>
</dbReference>
<dbReference type="InterPro" id="IPR004364">
    <property type="entry name" value="Aa-tRNA-synt_II"/>
</dbReference>
<evidence type="ECO:0000313" key="11">
    <source>
        <dbReference type="EMBL" id="GAA1695145.1"/>
    </source>
</evidence>
<comment type="subcellular location">
    <subcellularLocation>
        <location evidence="1 9">Cytoplasm</location>
    </subcellularLocation>
</comment>
<evidence type="ECO:0000256" key="4">
    <source>
        <dbReference type="ARBA" id="ARBA00022598"/>
    </source>
</evidence>
<feature type="binding site" evidence="9">
    <location>
        <position position="161"/>
    </location>
    <ligand>
        <name>L-aspartate</name>
        <dbReference type="ChEBI" id="CHEBI:29991"/>
    </ligand>
</feature>
<keyword evidence="3 9" id="KW-0963">Cytoplasm</keyword>
<protein>
    <recommendedName>
        <fullName evidence="9">Aspartate--tRNA(Asp/Asn) ligase</fullName>
        <ecNumber evidence="9">6.1.1.23</ecNumber>
    </recommendedName>
    <alternativeName>
        <fullName evidence="9">Aspartyl-tRNA synthetase</fullName>
        <shortName evidence="9">AspRS</shortName>
    </alternativeName>
    <alternativeName>
        <fullName evidence="9">Non-discriminating aspartyl-tRNA synthetase</fullName>
        <shortName evidence="9">ND-AspRS</shortName>
    </alternativeName>
</protein>
<dbReference type="Proteomes" id="UP001500618">
    <property type="component" value="Unassembled WGS sequence"/>
</dbReference>
<feature type="binding site" evidence="9">
    <location>
        <position position="352"/>
    </location>
    <ligand>
        <name>ATP</name>
        <dbReference type="ChEBI" id="CHEBI:30616"/>
    </ligand>
</feature>
<accession>A0ABN2HXF5</accession>
<evidence type="ECO:0000256" key="7">
    <source>
        <dbReference type="ARBA" id="ARBA00022917"/>
    </source>
</evidence>
<dbReference type="InterPro" id="IPR004523">
    <property type="entry name" value="Asp-tRNA_synthase_2"/>
</dbReference>
<evidence type="ECO:0000256" key="6">
    <source>
        <dbReference type="ARBA" id="ARBA00022840"/>
    </source>
</evidence>
<feature type="binding site" evidence="9">
    <location>
        <begin position="204"/>
        <end position="206"/>
    </location>
    <ligand>
        <name>ATP</name>
        <dbReference type="ChEBI" id="CHEBI:30616"/>
    </ligand>
</feature>
<feature type="binding site" evidence="9">
    <location>
        <position position="355"/>
    </location>
    <ligand>
        <name>L-aspartate</name>
        <dbReference type="ChEBI" id="CHEBI:29991"/>
    </ligand>
</feature>
<dbReference type="Gene3D" id="3.30.930.10">
    <property type="entry name" value="Bira Bifunctional Protein, Domain 2"/>
    <property type="match status" value="1"/>
</dbReference>
<comment type="subunit">
    <text evidence="9">Homodimer.</text>
</comment>
<comment type="function">
    <text evidence="9">Aspartyl-tRNA synthetase with relaxed tRNA specificity since it is able to aspartylate not only its cognate tRNA(Asp) but also tRNA(Asn). Reaction proceeds in two steps: L-aspartate is first activated by ATP to form Asp-AMP and then transferred to the acceptor end of tRNA(Asp/Asn).</text>
</comment>
<feature type="binding site" evidence="9">
    <location>
        <begin position="400"/>
        <end position="403"/>
    </location>
    <ligand>
        <name>ATP</name>
        <dbReference type="ChEBI" id="CHEBI:30616"/>
    </ligand>
</feature>
<feature type="region of interest" description="Aspartate" evidence="9">
    <location>
        <begin position="183"/>
        <end position="186"/>
    </location>
</feature>
<dbReference type="NCBIfam" id="NF003483">
    <property type="entry name" value="PRK05159.1"/>
    <property type="match status" value="1"/>
</dbReference>
<keyword evidence="6 9" id="KW-0067">ATP-binding</keyword>
<evidence type="ECO:0000256" key="1">
    <source>
        <dbReference type="ARBA" id="ARBA00004496"/>
    </source>
</evidence>
<dbReference type="GO" id="GO:0016874">
    <property type="term" value="F:ligase activity"/>
    <property type="evidence" value="ECO:0007669"/>
    <property type="project" value="UniProtKB-KW"/>
</dbReference>
<evidence type="ECO:0000256" key="8">
    <source>
        <dbReference type="ARBA" id="ARBA00023146"/>
    </source>
</evidence>
<gene>
    <name evidence="11" type="primary">aspS_2</name>
    <name evidence="9" type="synonym">aspS</name>
    <name evidence="11" type="ORF">GCM10009765_50470</name>
</gene>
<evidence type="ECO:0000256" key="3">
    <source>
        <dbReference type="ARBA" id="ARBA00022490"/>
    </source>
</evidence>
<dbReference type="RefSeq" id="WP_344312961.1">
    <property type="nucleotide sequence ID" value="NZ_BAAANY010000020.1"/>
</dbReference>
<sequence>MISRILAAQLPAHVGHRVRIAGWVHRQRHLKSVTFVVVRDRSGLAQVVFSEPPEGIGEETVVEVSGLVAARPQAPGGVELVQPELTLLSEPAAAPPFDLYRPAVSATLPTILDNAPVALRHPRLRAQFEITAASVTGFRAALDGLDFTEIHTPKIVGSATESGANVFGIDYFGQSAYLAQSPQFFKQALVGVFERVYEVGPVFRAEPHDTARHLAQYTSLDAELGYITDHREVMAVLRQAIAGMLASVAERAGQAVALLEAEIPEVPDEIPAIHFVDAQELLAKHTAEDPRGEPDLAPAHERWLSEWAMRTYGSEFLYVTGYPMVKRPFYTHPDPARPASSNSFDLLFRGLELVTGGQRLHRYSDYVSALAARGEDVQTYQDYLAVFAHGMPPHGGFAIGLERWTARLLGVSNIRQTTLFPRDLHRLNP</sequence>
<dbReference type="SUPFAM" id="SSF50249">
    <property type="entry name" value="Nucleic acid-binding proteins"/>
    <property type="match status" value="1"/>
</dbReference>
<dbReference type="Pfam" id="PF00152">
    <property type="entry name" value="tRNA-synt_2"/>
    <property type="match status" value="1"/>
</dbReference>
<proteinExistence type="inferred from homology"/>
<comment type="similarity">
    <text evidence="2 9">Belongs to the class-II aminoacyl-tRNA synthetase family. Type 2 subfamily.</text>
</comment>
<keyword evidence="8 9" id="KW-0030">Aminoacyl-tRNA synthetase</keyword>
<dbReference type="EMBL" id="BAAANY010000020">
    <property type="protein sequence ID" value="GAA1695145.1"/>
    <property type="molecule type" value="Genomic_DNA"/>
</dbReference>
<keyword evidence="12" id="KW-1185">Reference proteome</keyword>
<keyword evidence="5 9" id="KW-0547">Nucleotide-binding</keyword>
<name>A0ABN2HXF5_9ACTN</name>
<feature type="binding site" evidence="9">
    <location>
        <position position="359"/>
    </location>
    <ligand>
        <name>L-aspartate</name>
        <dbReference type="ChEBI" id="CHEBI:29991"/>
    </ligand>
</feature>
<dbReference type="InterPro" id="IPR012340">
    <property type="entry name" value="NA-bd_OB-fold"/>
</dbReference>
<evidence type="ECO:0000256" key="5">
    <source>
        <dbReference type="ARBA" id="ARBA00022741"/>
    </source>
</evidence>
<dbReference type="PANTHER" id="PTHR43450:SF1">
    <property type="entry name" value="ASPARTATE--TRNA LIGASE, CYTOPLASMIC"/>
    <property type="match status" value="1"/>
</dbReference>
<dbReference type="PANTHER" id="PTHR43450">
    <property type="entry name" value="ASPARTYL-TRNA SYNTHETASE"/>
    <property type="match status" value="1"/>
</dbReference>
<evidence type="ECO:0000256" key="2">
    <source>
        <dbReference type="ARBA" id="ARBA00005312"/>
    </source>
</evidence>
<dbReference type="EC" id="6.1.1.23" evidence="9"/>
<dbReference type="PRINTS" id="PR01042">
    <property type="entry name" value="TRNASYNTHASP"/>
</dbReference>
<evidence type="ECO:0000313" key="12">
    <source>
        <dbReference type="Proteomes" id="UP001500618"/>
    </source>
</evidence>
<dbReference type="Gene3D" id="2.40.50.140">
    <property type="entry name" value="Nucleic acid-binding proteins"/>
    <property type="match status" value="1"/>
</dbReference>
<dbReference type="Pfam" id="PF01336">
    <property type="entry name" value="tRNA_anti-codon"/>
    <property type="match status" value="1"/>
</dbReference>
<dbReference type="InterPro" id="IPR004365">
    <property type="entry name" value="NA-bd_OB_tRNA"/>
</dbReference>
<evidence type="ECO:0000256" key="9">
    <source>
        <dbReference type="HAMAP-Rule" id="MF_02075"/>
    </source>
</evidence>
<keyword evidence="4 9" id="KW-0436">Ligase</keyword>
<organism evidence="11 12">
    <name type="scientific">Fodinicola feengrottensis</name>
    <dbReference type="NCBI Taxonomy" id="435914"/>
    <lineage>
        <taxon>Bacteria</taxon>
        <taxon>Bacillati</taxon>
        <taxon>Actinomycetota</taxon>
        <taxon>Actinomycetes</taxon>
        <taxon>Mycobacteriales</taxon>
        <taxon>Fodinicola</taxon>
    </lineage>
</organism>
<dbReference type="InterPro" id="IPR002312">
    <property type="entry name" value="Asp/Asn-tRNA-synth_IIb"/>
</dbReference>
<comment type="caution">
    <text evidence="11">The sequence shown here is derived from an EMBL/GenBank/DDBJ whole genome shotgun (WGS) entry which is preliminary data.</text>
</comment>
<comment type="catalytic activity">
    <reaction evidence="9">
        <text>tRNA(Asx) + L-aspartate + ATP = L-aspartyl-tRNA(Asx) + AMP + diphosphate</text>
        <dbReference type="Rhea" id="RHEA:18349"/>
        <dbReference type="Rhea" id="RHEA-COMP:9710"/>
        <dbReference type="Rhea" id="RHEA-COMP:9711"/>
        <dbReference type="ChEBI" id="CHEBI:29991"/>
        <dbReference type="ChEBI" id="CHEBI:30616"/>
        <dbReference type="ChEBI" id="CHEBI:33019"/>
        <dbReference type="ChEBI" id="CHEBI:78442"/>
        <dbReference type="ChEBI" id="CHEBI:78516"/>
        <dbReference type="ChEBI" id="CHEBI:456215"/>
        <dbReference type="EC" id="6.1.1.23"/>
    </reaction>
</comment>
<reference evidence="11 12" key="1">
    <citation type="journal article" date="2019" name="Int. J. Syst. Evol. Microbiol.">
        <title>The Global Catalogue of Microorganisms (GCM) 10K type strain sequencing project: providing services to taxonomists for standard genome sequencing and annotation.</title>
        <authorList>
            <consortium name="The Broad Institute Genomics Platform"/>
            <consortium name="The Broad Institute Genome Sequencing Center for Infectious Disease"/>
            <person name="Wu L."/>
            <person name="Ma J."/>
        </authorList>
    </citation>
    <scope>NUCLEOTIDE SEQUENCE [LARGE SCALE GENOMIC DNA]</scope>
    <source>
        <strain evidence="11 12">JCM 14718</strain>
    </source>
</reference>
<dbReference type="PROSITE" id="PS50862">
    <property type="entry name" value="AA_TRNA_LIGASE_II"/>
    <property type="match status" value="1"/>
</dbReference>
<dbReference type="HAMAP" id="MF_02075">
    <property type="entry name" value="Asp_tRNA_synth_type2"/>
    <property type="match status" value="1"/>
</dbReference>
<keyword evidence="7 9" id="KW-0648">Protein biosynthesis</keyword>
<feature type="domain" description="Aminoacyl-transfer RNA synthetases class-II family profile" evidence="10">
    <location>
        <begin position="138"/>
        <end position="429"/>
    </location>
</feature>
<feature type="binding site" evidence="9">
    <location>
        <position position="204"/>
    </location>
    <ligand>
        <name>L-aspartate</name>
        <dbReference type="ChEBI" id="CHEBI:29991"/>
    </ligand>
</feature>